<evidence type="ECO:0000313" key="1">
    <source>
        <dbReference type="EMBL" id="QBK92981.1"/>
    </source>
</evidence>
<reference evidence="1" key="1">
    <citation type="journal article" date="2019" name="MBio">
        <title>Virus Genomes from Deep Sea Sediments Expand the Ocean Megavirome and Support Independent Origins of Viral Gigantism.</title>
        <authorList>
            <person name="Backstrom D."/>
            <person name="Yutin N."/>
            <person name="Jorgensen S.L."/>
            <person name="Dharamshi J."/>
            <person name="Homa F."/>
            <person name="Zaremba-Niedwiedzka K."/>
            <person name="Spang A."/>
            <person name="Wolf Y.I."/>
            <person name="Koonin E.V."/>
            <person name="Ettema T.J."/>
        </authorList>
    </citation>
    <scope>NUCLEOTIDE SEQUENCE</scope>
</reference>
<accession>A0A481ZEB6</accession>
<proteinExistence type="predicted"/>
<dbReference type="EMBL" id="MK500588">
    <property type="protein sequence ID" value="QBK92981.1"/>
    <property type="molecule type" value="Genomic_DNA"/>
</dbReference>
<sequence length="114" mass="12811">MSSLLKRKADENMEEKSNKKAKIKEYVTDPNGLIEKVHHNFLLLCFELSSLSALRLGLLVGTVGELTSIKGINLSYCRVLFKPFSKMCCYGKSKSKIYHPAINVILDMDKQSNG</sequence>
<organism evidence="1">
    <name type="scientific">Pithovirus LCPAC403</name>
    <dbReference type="NCBI Taxonomy" id="2506596"/>
    <lineage>
        <taxon>Viruses</taxon>
        <taxon>Pithoviruses</taxon>
    </lineage>
</organism>
<name>A0A481ZEB6_9VIRU</name>
<gene>
    <name evidence="1" type="ORF">LCPAC403_01150</name>
</gene>
<protein>
    <submittedName>
        <fullName evidence="1">Uncharacterized protein</fullName>
    </submittedName>
</protein>